<accession>A0A923DZ47</accession>
<gene>
    <name evidence="1" type="ORF">GM921_09580</name>
</gene>
<evidence type="ECO:0008006" key="3">
    <source>
        <dbReference type="Google" id="ProtNLM"/>
    </source>
</evidence>
<organism evidence="1 2">
    <name type="scientific">Pedobacter planticolens</name>
    <dbReference type="NCBI Taxonomy" id="2679964"/>
    <lineage>
        <taxon>Bacteria</taxon>
        <taxon>Pseudomonadati</taxon>
        <taxon>Bacteroidota</taxon>
        <taxon>Sphingobacteriia</taxon>
        <taxon>Sphingobacteriales</taxon>
        <taxon>Sphingobacteriaceae</taxon>
        <taxon>Pedobacter</taxon>
    </lineage>
</organism>
<evidence type="ECO:0000313" key="2">
    <source>
        <dbReference type="Proteomes" id="UP000601055"/>
    </source>
</evidence>
<keyword evidence="2" id="KW-1185">Reference proteome</keyword>
<dbReference type="AlphaFoldDB" id="A0A923DZ47"/>
<proteinExistence type="predicted"/>
<reference evidence="1" key="1">
    <citation type="submission" date="2019-11" db="EMBL/GenBank/DDBJ databases">
        <title>Description of Pedobacter sp. LMG 31464T.</title>
        <authorList>
            <person name="Carlier A."/>
            <person name="Qi S."/>
            <person name="Vandamme P."/>
        </authorList>
    </citation>
    <scope>NUCLEOTIDE SEQUENCE</scope>
    <source>
        <strain evidence="1">LMG 31464</strain>
    </source>
</reference>
<evidence type="ECO:0000313" key="1">
    <source>
        <dbReference type="EMBL" id="MBB2145736.1"/>
    </source>
</evidence>
<dbReference type="EMBL" id="WNXD01000002">
    <property type="protein sequence ID" value="MBB2145736.1"/>
    <property type="molecule type" value="Genomic_DNA"/>
</dbReference>
<sequence length="132" mass="15689">MASLLSPQHRDCAFCGKELFGRADKAYCNDTCRNNGNRERRKKLAWYEPIFIRQINNILKRNYKILTQQGIDEHGPKTVSRYKLLDEGFNFHYFTSNLSTRAGEYRFIYDYGWRELPEEKVMIVTNPKQVEI</sequence>
<comment type="caution">
    <text evidence="1">The sequence shown here is derived from an EMBL/GenBank/DDBJ whole genome shotgun (WGS) entry which is preliminary data.</text>
</comment>
<dbReference type="RefSeq" id="WP_182922428.1">
    <property type="nucleotide sequence ID" value="NZ_WNXD01000002.1"/>
</dbReference>
<dbReference type="Proteomes" id="UP000601055">
    <property type="component" value="Unassembled WGS sequence"/>
</dbReference>
<protein>
    <recommendedName>
        <fullName evidence="3">DUF2116 family Zn-ribbon domain-containing protein</fullName>
    </recommendedName>
</protein>
<name>A0A923DZ47_9SPHI</name>